<name>A0A1I6DI55_9FIRM</name>
<feature type="transmembrane region" description="Helical" evidence="5">
    <location>
        <begin position="131"/>
        <end position="148"/>
    </location>
</feature>
<dbReference type="Proteomes" id="UP000199584">
    <property type="component" value="Unassembled WGS sequence"/>
</dbReference>
<dbReference type="HAMAP" id="MF_01874">
    <property type="entry name" value="UPF0756"/>
    <property type="match status" value="1"/>
</dbReference>
<dbReference type="PANTHER" id="PTHR38452">
    <property type="entry name" value="UPF0756 MEMBRANE PROTEIN YEAL"/>
    <property type="match status" value="1"/>
</dbReference>
<comment type="similarity">
    <text evidence="5">Belongs to the UPF0756 family.</text>
</comment>
<dbReference type="InterPro" id="IPR007382">
    <property type="entry name" value="UPF0756_TM"/>
</dbReference>
<evidence type="ECO:0000256" key="3">
    <source>
        <dbReference type="ARBA" id="ARBA00022989"/>
    </source>
</evidence>
<dbReference type="STRING" id="39060.SAMN05660706_11151"/>
<feature type="transmembrane region" description="Helical" evidence="5">
    <location>
        <begin position="6"/>
        <end position="36"/>
    </location>
</feature>
<evidence type="ECO:0000256" key="1">
    <source>
        <dbReference type="ARBA" id="ARBA00022475"/>
    </source>
</evidence>
<organism evidence="6 7">
    <name type="scientific">Desulfoscipio geothermicus DSM 3669</name>
    <dbReference type="NCBI Taxonomy" id="1121426"/>
    <lineage>
        <taxon>Bacteria</taxon>
        <taxon>Bacillati</taxon>
        <taxon>Bacillota</taxon>
        <taxon>Clostridia</taxon>
        <taxon>Eubacteriales</taxon>
        <taxon>Desulfallaceae</taxon>
        <taxon>Desulfoscipio</taxon>
    </lineage>
</organism>
<accession>A0A1I6DI55</accession>
<dbReference type="PANTHER" id="PTHR38452:SF1">
    <property type="entry name" value="UPF0756 MEMBRANE PROTEIN YEAL"/>
    <property type="match status" value="1"/>
</dbReference>
<dbReference type="GO" id="GO:0005886">
    <property type="term" value="C:plasma membrane"/>
    <property type="evidence" value="ECO:0007669"/>
    <property type="project" value="UniProtKB-SubCell"/>
</dbReference>
<dbReference type="EMBL" id="FOYM01000011">
    <property type="protein sequence ID" value="SFR05078.1"/>
    <property type="molecule type" value="Genomic_DNA"/>
</dbReference>
<protein>
    <recommendedName>
        <fullName evidence="5">UPF0756 membrane protein SAMN05660706_11151</fullName>
    </recommendedName>
</protein>
<gene>
    <name evidence="6" type="ORF">SAMN05660706_11151</name>
</gene>
<evidence type="ECO:0000313" key="6">
    <source>
        <dbReference type="EMBL" id="SFR05078.1"/>
    </source>
</evidence>
<evidence type="ECO:0000256" key="4">
    <source>
        <dbReference type="ARBA" id="ARBA00023136"/>
    </source>
</evidence>
<keyword evidence="1 5" id="KW-1003">Cell membrane</keyword>
<keyword evidence="4 5" id="KW-0472">Membrane</keyword>
<sequence length="149" mass="15263">MVQAGLILGVIILLGLVGRNYVVAGAAGVLLVLRLLNGEGLFPWLEDNALKIGIGIITMAILLPFASGQIGWQVLLQNMVSPVGLLAFATGIFVAYLGGRGVGFLTVNPQVMAGLMVGTIVGVAFFRGVPVGPLIAAGIMALVIGLVNQ</sequence>
<feature type="transmembrane region" description="Helical" evidence="5">
    <location>
        <begin position="48"/>
        <end position="67"/>
    </location>
</feature>
<evidence type="ECO:0000313" key="7">
    <source>
        <dbReference type="Proteomes" id="UP000199584"/>
    </source>
</evidence>
<dbReference type="AlphaFoldDB" id="A0A1I6DI55"/>
<reference evidence="7" key="1">
    <citation type="submission" date="2016-10" db="EMBL/GenBank/DDBJ databases">
        <authorList>
            <person name="Varghese N."/>
            <person name="Submissions S."/>
        </authorList>
    </citation>
    <scope>NUCLEOTIDE SEQUENCE [LARGE SCALE GENOMIC DNA]</scope>
    <source>
        <strain evidence="7">DSM 3669</strain>
    </source>
</reference>
<dbReference type="Pfam" id="PF04284">
    <property type="entry name" value="DUF441"/>
    <property type="match status" value="1"/>
</dbReference>
<proteinExistence type="inferred from homology"/>
<evidence type="ECO:0000256" key="2">
    <source>
        <dbReference type="ARBA" id="ARBA00022692"/>
    </source>
</evidence>
<feature type="transmembrane region" description="Helical" evidence="5">
    <location>
        <begin position="79"/>
        <end position="97"/>
    </location>
</feature>
<keyword evidence="2 5" id="KW-0812">Transmembrane</keyword>
<evidence type="ECO:0000256" key="5">
    <source>
        <dbReference type="HAMAP-Rule" id="MF_01874"/>
    </source>
</evidence>
<comment type="subcellular location">
    <subcellularLocation>
        <location evidence="5">Cell membrane</location>
        <topology evidence="5">Multi-pass membrane protein</topology>
    </subcellularLocation>
</comment>
<keyword evidence="7" id="KW-1185">Reference proteome</keyword>
<keyword evidence="3 5" id="KW-1133">Transmembrane helix</keyword>